<dbReference type="Proteomes" id="UP000266745">
    <property type="component" value="Chromosome"/>
</dbReference>
<accession>A0A3G1B7I4</accession>
<evidence type="ECO:0000313" key="2">
    <source>
        <dbReference type="EMBL" id="AJZ76171.1"/>
    </source>
</evidence>
<dbReference type="GeneID" id="24874321"/>
<dbReference type="GO" id="GO:0016051">
    <property type="term" value="P:carbohydrate biosynthetic process"/>
    <property type="evidence" value="ECO:0007669"/>
    <property type="project" value="InterPro"/>
</dbReference>
<dbReference type="InterPro" id="IPR013785">
    <property type="entry name" value="Aldolase_TIM"/>
</dbReference>
<dbReference type="CDD" id="cd11615">
    <property type="entry name" value="SAF_NeuB_like"/>
    <property type="match status" value="1"/>
</dbReference>
<name>A0A3G1B7I4_9ARCH</name>
<dbReference type="OrthoDB" id="71219at2157"/>
<dbReference type="PANTHER" id="PTHR42966">
    <property type="entry name" value="N-ACETYLNEURAMINATE SYNTHASE"/>
    <property type="match status" value="1"/>
</dbReference>
<dbReference type="RefSeq" id="WP_048186861.1">
    <property type="nucleotide sequence ID" value="NZ_CP011097.1"/>
</dbReference>
<feature type="domain" description="AFP-like" evidence="1">
    <location>
        <begin position="292"/>
        <end position="350"/>
    </location>
</feature>
<dbReference type="Gene3D" id="3.20.20.70">
    <property type="entry name" value="Aldolase class I"/>
    <property type="match status" value="1"/>
</dbReference>
<dbReference type="KEGG" id="tah:SU86_007105"/>
<protein>
    <submittedName>
        <fullName evidence="2">N-acylneuraminate-9-phosphate synthase</fullName>
    </submittedName>
</protein>
<gene>
    <name evidence="2" type="ORF">SU86_007105</name>
</gene>
<evidence type="ECO:0000259" key="1">
    <source>
        <dbReference type="PROSITE" id="PS50844"/>
    </source>
</evidence>
<dbReference type="EMBL" id="CP011097">
    <property type="protein sequence ID" value="AJZ76171.1"/>
    <property type="molecule type" value="Genomic_DNA"/>
</dbReference>
<reference evidence="2 3" key="1">
    <citation type="journal article" date="2016" name="Sci. Rep.">
        <title>A novel ammonia-oxidizing archaeon from wastewater treatment plant: Its enrichment, physiological and genomic characteristics.</title>
        <authorList>
            <person name="Li Y."/>
            <person name="Ding K."/>
            <person name="Wen X."/>
            <person name="Zhang B."/>
            <person name="Shen B."/>
            <person name="Yang Y."/>
        </authorList>
    </citation>
    <scope>NUCLEOTIDE SEQUENCE [LARGE SCALE GENOMIC DNA]</scope>
    <source>
        <strain evidence="2 3">SAT1</strain>
    </source>
</reference>
<dbReference type="InterPro" id="IPR006190">
    <property type="entry name" value="SAF_AFP_Neu5Ac"/>
</dbReference>
<dbReference type="STRING" id="1603555.SU86_007105"/>
<sequence length="350" mass="39419">MFSFDDLNNKNRTFIIAEGGSNWKCGTFDDDLNRAKQLITIAAECGADAIKFQVYRPETTYVQNAGTSNYLSEHGISENINEIFENLSMPYEMIPILAEYAEKQKIIFMATPFSIKDAQEIDPYVPIHKIASFEINHVRLLEFLAKTKKPILISTGASTYDEIDFAVNLVKKVHDRITLLQCTSKYPAPMESMNLSVIPQMKSRYCLPVGFSDHSMDPLIAPLVAVGFGATVIEKHFTSDRNLVGPDHRFALIPIELELMISSIRQADKSKGSGNKEVLKEENELQKFAKRSIQAIRKITKGEILREGYNFEVLRPGNMTRGLEPRFLAQISGKKAVKDVEIGEGILDYE</sequence>
<dbReference type="GO" id="GO:0047444">
    <property type="term" value="F:N-acylneuraminate-9-phosphate synthase activity"/>
    <property type="evidence" value="ECO:0007669"/>
    <property type="project" value="TreeGrafter"/>
</dbReference>
<organism evidence="2 3">
    <name type="scientific">Candidatus Nitrosotenuis cloacae</name>
    <dbReference type="NCBI Taxonomy" id="1603555"/>
    <lineage>
        <taxon>Archaea</taxon>
        <taxon>Nitrososphaerota</taxon>
        <taxon>Candidatus Nitrosotenuis</taxon>
    </lineage>
</organism>
<dbReference type="InterPro" id="IPR051690">
    <property type="entry name" value="PseI-like"/>
</dbReference>
<dbReference type="SUPFAM" id="SSF51269">
    <property type="entry name" value="AFP III-like domain"/>
    <property type="match status" value="1"/>
</dbReference>
<dbReference type="PANTHER" id="PTHR42966:SF1">
    <property type="entry name" value="SIALIC ACID SYNTHASE"/>
    <property type="match status" value="1"/>
</dbReference>
<evidence type="ECO:0000313" key="3">
    <source>
        <dbReference type="Proteomes" id="UP000266745"/>
    </source>
</evidence>
<dbReference type="InterPro" id="IPR013132">
    <property type="entry name" value="PseI/NeuA/B-like_N"/>
</dbReference>
<dbReference type="InterPro" id="IPR057736">
    <property type="entry name" value="SAF_PseI/NeuA/NeuB"/>
</dbReference>
<dbReference type="InterPro" id="IPR036732">
    <property type="entry name" value="AFP_Neu5c_C_sf"/>
</dbReference>
<dbReference type="PROSITE" id="PS50844">
    <property type="entry name" value="AFP_LIKE"/>
    <property type="match status" value="1"/>
</dbReference>
<dbReference type="AlphaFoldDB" id="A0A3G1B7I4"/>
<keyword evidence="3" id="KW-1185">Reference proteome</keyword>
<dbReference type="Pfam" id="PF03102">
    <property type="entry name" value="NeuB"/>
    <property type="match status" value="1"/>
</dbReference>
<proteinExistence type="predicted"/>
<dbReference type="Gene3D" id="3.90.1210.10">
    <property type="entry name" value="Antifreeze-like/N-acetylneuraminic acid synthase C-terminal domain"/>
    <property type="match status" value="1"/>
</dbReference>
<dbReference type="SUPFAM" id="SSF51569">
    <property type="entry name" value="Aldolase"/>
    <property type="match status" value="1"/>
</dbReference>